<evidence type="ECO:0000259" key="6">
    <source>
        <dbReference type="Pfam" id="PF01694"/>
    </source>
</evidence>
<feature type="transmembrane region" description="Helical" evidence="5">
    <location>
        <begin position="238"/>
        <end position="256"/>
    </location>
</feature>
<keyword evidence="7" id="KW-0645">Protease</keyword>
<evidence type="ECO:0000256" key="3">
    <source>
        <dbReference type="ARBA" id="ARBA00022989"/>
    </source>
</evidence>
<dbReference type="EMBL" id="JBIPKE010000014">
    <property type="protein sequence ID" value="MFH6983061.1"/>
    <property type="molecule type" value="Genomic_DNA"/>
</dbReference>
<feature type="transmembrane region" description="Helical" evidence="5">
    <location>
        <begin position="209"/>
        <end position="226"/>
    </location>
</feature>
<dbReference type="InterPro" id="IPR035952">
    <property type="entry name" value="Rhomboid-like_sf"/>
</dbReference>
<dbReference type="GO" id="GO:0008233">
    <property type="term" value="F:peptidase activity"/>
    <property type="evidence" value="ECO:0007669"/>
    <property type="project" value="UniProtKB-KW"/>
</dbReference>
<feature type="transmembrane region" description="Helical" evidence="5">
    <location>
        <begin position="177"/>
        <end position="197"/>
    </location>
</feature>
<evidence type="ECO:0000256" key="5">
    <source>
        <dbReference type="SAM" id="Phobius"/>
    </source>
</evidence>
<dbReference type="InterPro" id="IPR022764">
    <property type="entry name" value="Peptidase_S54_rhomboid_dom"/>
</dbReference>
<evidence type="ECO:0000313" key="7">
    <source>
        <dbReference type="EMBL" id="MFH6983061.1"/>
    </source>
</evidence>
<evidence type="ECO:0000256" key="2">
    <source>
        <dbReference type="ARBA" id="ARBA00022692"/>
    </source>
</evidence>
<dbReference type="EC" id="3.4.21.-" evidence="7"/>
<comment type="caution">
    <text evidence="7">The sequence shown here is derived from an EMBL/GenBank/DDBJ whole genome shotgun (WGS) entry which is preliminary data.</text>
</comment>
<feature type="domain" description="Peptidase S54 rhomboid" evidence="6">
    <location>
        <begin position="46"/>
        <end position="103"/>
    </location>
</feature>
<dbReference type="RefSeq" id="WP_159584223.1">
    <property type="nucleotide sequence ID" value="NZ_JBIPKE010000014.1"/>
</dbReference>
<feature type="transmembrane region" description="Helical" evidence="5">
    <location>
        <begin position="84"/>
        <end position="102"/>
    </location>
</feature>
<organism evidence="7 8">
    <name type="scientific">Marinoscillum luteum</name>
    <dbReference type="NCBI Taxonomy" id="861051"/>
    <lineage>
        <taxon>Bacteria</taxon>
        <taxon>Pseudomonadati</taxon>
        <taxon>Bacteroidota</taxon>
        <taxon>Cytophagia</taxon>
        <taxon>Cytophagales</taxon>
        <taxon>Reichenbachiellaceae</taxon>
        <taxon>Marinoscillum</taxon>
    </lineage>
</organism>
<protein>
    <submittedName>
        <fullName evidence="7">Rhomboid family intramembrane serine protease</fullName>
        <ecNumber evidence="7">3.4.21.-</ecNumber>
    </submittedName>
</protein>
<evidence type="ECO:0000313" key="8">
    <source>
        <dbReference type="Proteomes" id="UP001610063"/>
    </source>
</evidence>
<reference evidence="7 8" key="1">
    <citation type="journal article" date="2013" name="Int. J. Syst. Evol. Microbiol.">
        <title>Marinoscillum luteum sp. nov., isolated from marine sediment.</title>
        <authorList>
            <person name="Cha I.T."/>
            <person name="Park S.J."/>
            <person name="Kim S.J."/>
            <person name="Kim J.G."/>
            <person name="Jung M.Y."/>
            <person name="Shin K.S."/>
            <person name="Kwon K.K."/>
            <person name="Yang S.H."/>
            <person name="Seo Y.S."/>
            <person name="Rhee S.K."/>
        </authorList>
    </citation>
    <scope>NUCLEOTIDE SEQUENCE [LARGE SCALE GENOMIC DNA]</scope>
    <source>
        <strain evidence="7 8">KCTC 23939</strain>
    </source>
</reference>
<dbReference type="SUPFAM" id="SSF144091">
    <property type="entry name" value="Rhomboid-like"/>
    <property type="match status" value="1"/>
</dbReference>
<keyword evidence="8" id="KW-1185">Reference proteome</keyword>
<comment type="subcellular location">
    <subcellularLocation>
        <location evidence="1">Membrane</location>
        <topology evidence="1">Multi-pass membrane protein</topology>
    </subcellularLocation>
</comment>
<dbReference type="Gene3D" id="1.20.1540.10">
    <property type="entry name" value="Rhomboid-like"/>
    <property type="match status" value="1"/>
</dbReference>
<gene>
    <name evidence="7" type="ORF">ACHKAR_06405</name>
</gene>
<keyword evidence="4 5" id="KW-0472">Membrane</keyword>
<feature type="transmembrane region" description="Helical" evidence="5">
    <location>
        <begin position="12"/>
        <end position="33"/>
    </location>
</feature>
<dbReference type="Proteomes" id="UP001610063">
    <property type="component" value="Unassembled WGS sequence"/>
</dbReference>
<evidence type="ECO:0000256" key="4">
    <source>
        <dbReference type="ARBA" id="ARBA00023136"/>
    </source>
</evidence>
<accession>A0ABW7N6V5</accession>
<dbReference type="Pfam" id="PF01694">
    <property type="entry name" value="Rhomboid"/>
    <property type="match status" value="2"/>
</dbReference>
<evidence type="ECO:0000256" key="1">
    <source>
        <dbReference type="ARBA" id="ARBA00004141"/>
    </source>
</evidence>
<keyword evidence="3 5" id="KW-1133">Transmembrane helix</keyword>
<sequence length="264" mass="29951">MMRITPMVKNILIINVGIFLIQAILSLPLSQIFGLRVVFADDFVPYQFVTYMWIHGGFGHILGNMFAVFIFGPMLEQVWGSKRFLTFYLICGIGAGVLYGAADYVENISLKNDTEAYLDNPNPEAFSMFIVEHKSYHYNLPRLAEFSDDYYKNADNVAYQQQAIEIVKDIFSSITNVPMVGASGAVFGILMAFGMLFPNTQLFLLFPPIPIKAKYLVLFYGLYELYSEFSRTSGDNVAHLAHLGGMLIAYILLKIWQKDNGRFY</sequence>
<dbReference type="PANTHER" id="PTHR43066">
    <property type="entry name" value="RHOMBOID-RELATED PROTEIN"/>
    <property type="match status" value="1"/>
</dbReference>
<keyword evidence="7" id="KW-0378">Hydrolase</keyword>
<keyword evidence="2 5" id="KW-0812">Transmembrane</keyword>
<feature type="transmembrane region" description="Helical" evidence="5">
    <location>
        <begin position="53"/>
        <end position="72"/>
    </location>
</feature>
<dbReference type="PANTHER" id="PTHR43066:SF11">
    <property type="entry name" value="PEPTIDASE S54 RHOMBOID DOMAIN-CONTAINING PROTEIN"/>
    <property type="match status" value="1"/>
</dbReference>
<dbReference type="GO" id="GO:0006508">
    <property type="term" value="P:proteolysis"/>
    <property type="evidence" value="ECO:0007669"/>
    <property type="project" value="UniProtKB-KW"/>
</dbReference>
<feature type="domain" description="Peptidase S54 rhomboid" evidence="6">
    <location>
        <begin position="173"/>
        <end position="253"/>
    </location>
</feature>
<proteinExistence type="predicted"/>
<name>A0ABW7N6V5_9BACT</name>